<dbReference type="InterPro" id="IPR032821">
    <property type="entry name" value="PKS_assoc"/>
</dbReference>
<keyword evidence="5" id="KW-0596">Phosphopantetheine</keyword>
<dbReference type="PROSITE" id="PS50075">
    <property type="entry name" value="CARRIER"/>
    <property type="match status" value="3"/>
</dbReference>
<dbReference type="Pfam" id="PF00109">
    <property type="entry name" value="ketoacyl-synt"/>
    <property type="match status" value="1"/>
</dbReference>
<feature type="domain" description="Carrier" evidence="10">
    <location>
        <begin position="1265"/>
        <end position="1340"/>
    </location>
</feature>
<dbReference type="GO" id="GO:0006633">
    <property type="term" value="P:fatty acid biosynthetic process"/>
    <property type="evidence" value="ECO:0007669"/>
    <property type="project" value="TreeGrafter"/>
</dbReference>
<dbReference type="SUPFAM" id="SSF53901">
    <property type="entry name" value="Thiolase-like"/>
    <property type="match status" value="1"/>
</dbReference>
<dbReference type="Pfam" id="PF00975">
    <property type="entry name" value="Thioesterase"/>
    <property type="match status" value="1"/>
</dbReference>
<evidence type="ECO:0000313" key="12">
    <source>
        <dbReference type="EMBL" id="SEC50411.1"/>
    </source>
</evidence>
<dbReference type="Pfam" id="PF16197">
    <property type="entry name" value="KAsynt_C_assoc"/>
    <property type="match status" value="1"/>
</dbReference>
<dbReference type="Pfam" id="PF00550">
    <property type="entry name" value="PP-binding"/>
    <property type="match status" value="3"/>
</dbReference>
<gene>
    <name evidence="12" type="ORF">SAMN04489727_3995</name>
</gene>
<dbReference type="PANTHER" id="PTHR43775:SF37">
    <property type="entry name" value="SI:DKEY-61P9.11"/>
    <property type="match status" value="1"/>
</dbReference>
<keyword evidence="7" id="KW-0436">Ligase</keyword>
<keyword evidence="6" id="KW-0597">Phosphoprotein</keyword>
<dbReference type="CDD" id="cd00833">
    <property type="entry name" value="PKS"/>
    <property type="match status" value="1"/>
</dbReference>
<comment type="pathway">
    <text evidence="2">Siderophore biosynthesis; mycobactin biosynthesis.</text>
</comment>
<organism evidence="12 13">
    <name type="scientific">Amycolatopsis tolypomycina</name>
    <dbReference type="NCBI Taxonomy" id="208445"/>
    <lineage>
        <taxon>Bacteria</taxon>
        <taxon>Bacillati</taxon>
        <taxon>Actinomycetota</taxon>
        <taxon>Actinomycetes</taxon>
        <taxon>Pseudonocardiales</taxon>
        <taxon>Pseudonocardiaceae</taxon>
        <taxon>Amycolatopsis</taxon>
    </lineage>
</organism>
<dbReference type="RefSeq" id="WP_091309524.1">
    <property type="nucleotide sequence ID" value="NZ_FNSO01000004.1"/>
</dbReference>
<proteinExistence type="inferred from homology"/>
<comment type="cofactor">
    <cofactor evidence="1">
        <name>pantetheine 4'-phosphate</name>
        <dbReference type="ChEBI" id="CHEBI:47942"/>
    </cofactor>
</comment>
<dbReference type="Gene3D" id="3.30.70.3290">
    <property type="match status" value="1"/>
</dbReference>
<dbReference type="PROSITE" id="PS52004">
    <property type="entry name" value="KS3_2"/>
    <property type="match status" value="1"/>
</dbReference>
<dbReference type="GO" id="GO:0031177">
    <property type="term" value="F:phosphopantetheine binding"/>
    <property type="evidence" value="ECO:0007669"/>
    <property type="project" value="InterPro"/>
</dbReference>
<dbReference type="SUPFAM" id="SSF47336">
    <property type="entry name" value="ACP-like"/>
    <property type="match status" value="3"/>
</dbReference>
<dbReference type="Gene3D" id="3.30.559.10">
    <property type="entry name" value="Chloramphenicol acetyltransferase-like domain"/>
    <property type="match status" value="2"/>
</dbReference>
<dbReference type="SMART" id="SM00824">
    <property type="entry name" value="PKS_TE"/>
    <property type="match status" value="1"/>
</dbReference>
<dbReference type="GO" id="GO:0005886">
    <property type="term" value="C:plasma membrane"/>
    <property type="evidence" value="ECO:0007669"/>
    <property type="project" value="TreeGrafter"/>
</dbReference>
<dbReference type="CDD" id="cd19535">
    <property type="entry name" value="Cyc_NRPS"/>
    <property type="match status" value="1"/>
</dbReference>
<feature type="domain" description="Carrier" evidence="10">
    <location>
        <begin position="2360"/>
        <end position="2432"/>
    </location>
</feature>
<evidence type="ECO:0000313" key="13">
    <source>
        <dbReference type="Proteomes" id="UP000199622"/>
    </source>
</evidence>
<dbReference type="GO" id="GO:0005737">
    <property type="term" value="C:cytoplasm"/>
    <property type="evidence" value="ECO:0007669"/>
    <property type="project" value="TreeGrafter"/>
</dbReference>
<dbReference type="Pfam" id="PF00668">
    <property type="entry name" value="Condensation"/>
    <property type="match status" value="2"/>
</dbReference>
<dbReference type="Gene3D" id="3.40.50.1820">
    <property type="entry name" value="alpha/beta hydrolase"/>
    <property type="match status" value="1"/>
</dbReference>
<dbReference type="EMBL" id="FNSO01000004">
    <property type="protein sequence ID" value="SEC50411.1"/>
    <property type="molecule type" value="Genomic_DNA"/>
</dbReference>
<dbReference type="InterPro" id="IPR029058">
    <property type="entry name" value="AB_hydrolase_fold"/>
</dbReference>
<dbReference type="Proteomes" id="UP000199622">
    <property type="component" value="Unassembled WGS sequence"/>
</dbReference>
<dbReference type="Pfam" id="PF08659">
    <property type="entry name" value="KR"/>
    <property type="match status" value="1"/>
</dbReference>
<feature type="domain" description="Carrier" evidence="10">
    <location>
        <begin position="1806"/>
        <end position="1883"/>
    </location>
</feature>
<evidence type="ECO:0000256" key="5">
    <source>
        <dbReference type="ARBA" id="ARBA00022450"/>
    </source>
</evidence>
<comment type="similarity">
    <text evidence="3">Belongs to the ATP-dependent AMP-binding enzyme family. MbtB subfamily.</text>
</comment>
<evidence type="ECO:0000256" key="3">
    <source>
        <dbReference type="ARBA" id="ARBA00007380"/>
    </source>
</evidence>
<dbReference type="InterPro" id="IPR014031">
    <property type="entry name" value="Ketoacyl_synth_C"/>
</dbReference>
<dbReference type="InterPro" id="IPR057737">
    <property type="entry name" value="Condensation_MtbB-like"/>
</dbReference>
<dbReference type="Pfam" id="PF02801">
    <property type="entry name" value="Ketoacyl-synt_C"/>
    <property type="match status" value="1"/>
</dbReference>
<dbReference type="InterPro" id="IPR006162">
    <property type="entry name" value="Ppantetheine_attach_site"/>
</dbReference>
<dbReference type="GO" id="GO:0071770">
    <property type="term" value="P:DIM/DIP cell wall layer assembly"/>
    <property type="evidence" value="ECO:0007669"/>
    <property type="project" value="TreeGrafter"/>
</dbReference>
<dbReference type="PROSITE" id="PS00012">
    <property type="entry name" value="PHOSPHOPANTETHEINE"/>
    <property type="match status" value="3"/>
</dbReference>
<name>A0A1H4T2T4_9PSEU</name>
<dbReference type="InterPro" id="IPR001227">
    <property type="entry name" value="Ac_transferase_dom_sf"/>
</dbReference>
<dbReference type="Pfam" id="PF00698">
    <property type="entry name" value="Acyl_transf_1"/>
    <property type="match status" value="1"/>
</dbReference>
<dbReference type="Gene3D" id="3.40.50.720">
    <property type="entry name" value="NAD(P)-binding Rossmann-like Domain"/>
    <property type="match status" value="1"/>
</dbReference>
<dbReference type="SUPFAM" id="SSF55048">
    <property type="entry name" value="Probable ACP-binding domain of malonyl-CoA ACP transacylase"/>
    <property type="match status" value="1"/>
</dbReference>
<evidence type="ECO:0000256" key="6">
    <source>
        <dbReference type="ARBA" id="ARBA00022553"/>
    </source>
</evidence>
<dbReference type="InterPro" id="IPR001031">
    <property type="entry name" value="Thioesterase"/>
</dbReference>
<evidence type="ECO:0000256" key="1">
    <source>
        <dbReference type="ARBA" id="ARBA00001957"/>
    </source>
</evidence>
<accession>A0A1H4T2T4</accession>
<dbReference type="InterPro" id="IPR001242">
    <property type="entry name" value="Condensation_dom"/>
</dbReference>
<dbReference type="FunFam" id="1.10.1200.10:FF:000016">
    <property type="entry name" value="Non-ribosomal peptide synthase"/>
    <property type="match status" value="1"/>
</dbReference>
<dbReference type="GO" id="GO:0044550">
    <property type="term" value="P:secondary metabolite biosynthetic process"/>
    <property type="evidence" value="ECO:0007669"/>
    <property type="project" value="UniProtKB-ARBA"/>
</dbReference>
<dbReference type="GO" id="GO:0004312">
    <property type="term" value="F:fatty acid synthase activity"/>
    <property type="evidence" value="ECO:0007669"/>
    <property type="project" value="TreeGrafter"/>
</dbReference>
<dbReference type="Gene3D" id="3.40.366.10">
    <property type="entry name" value="Malonyl-Coenzyme A Acyl Carrier Protein, domain 2"/>
    <property type="match status" value="1"/>
</dbReference>
<dbReference type="SMART" id="SM00822">
    <property type="entry name" value="PKS_KR"/>
    <property type="match status" value="1"/>
</dbReference>
<dbReference type="InterPro" id="IPR050091">
    <property type="entry name" value="PKS_NRPS_Biosynth_Enz"/>
</dbReference>
<keyword evidence="13" id="KW-1185">Reference proteome</keyword>
<evidence type="ECO:0000256" key="4">
    <source>
        <dbReference type="ARBA" id="ARBA00016743"/>
    </source>
</evidence>
<dbReference type="InterPro" id="IPR014043">
    <property type="entry name" value="Acyl_transferase_dom"/>
</dbReference>
<evidence type="ECO:0000259" key="11">
    <source>
        <dbReference type="PROSITE" id="PS52004"/>
    </source>
</evidence>
<dbReference type="OrthoDB" id="2472181at2"/>
<dbReference type="PANTHER" id="PTHR43775">
    <property type="entry name" value="FATTY ACID SYNTHASE"/>
    <property type="match status" value="1"/>
</dbReference>
<feature type="domain" description="Ketosynthase family 3 (KS3)" evidence="11">
    <location>
        <begin position="2"/>
        <end position="429"/>
    </location>
</feature>
<dbReference type="InterPro" id="IPR057326">
    <property type="entry name" value="KR_dom"/>
</dbReference>
<dbReference type="SMART" id="SM00827">
    <property type="entry name" value="PKS_AT"/>
    <property type="match status" value="1"/>
</dbReference>
<evidence type="ECO:0000259" key="10">
    <source>
        <dbReference type="PROSITE" id="PS50075"/>
    </source>
</evidence>
<dbReference type="InterPro" id="IPR016035">
    <property type="entry name" value="Acyl_Trfase/lysoPLipase"/>
</dbReference>
<dbReference type="Gene3D" id="3.30.559.30">
    <property type="entry name" value="Nonribosomal peptide synthetase, condensation domain"/>
    <property type="match status" value="2"/>
</dbReference>
<dbReference type="Gene3D" id="1.10.1200.10">
    <property type="entry name" value="ACP-like"/>
    <property type="match status" value="3"/>
</dbReference>
<dbReference type="SUPFAM" id="SSF52777">
    <property type="entry name" value="CoA-dependent acyltransferases"/>
    <property type="match status" value="4"/>
</dbReference>
<dbReference type="InterPro" id="IPR023213">
    <property type="entry name" value="CAT-like_dom_sf"/>
</dbReference>
<evidence type="ECO:0000256" key="8">
    <source>
        <dbReference type="ARBA" id="ARBA00022679"/>
    </source>
</evidence>
<dbReference type="FunFam" id="3.30.559.10:FF:000023">
    <property type="entry name" value="Non-ribosomal peptide synthetase"/>
    <property type="match status" value="1"/>
</dbReference>
<dbReference type="InterPro" id="IPR020806">
    <property type="entry name" value="PKS_PP-bd"/>
</dbReference>
<dbReference type="SUPFAM" id="SSF53474">
    <property type="entry name" value="alpha/beta-Hydrolases"/>
    <property type="match status" value="1"/>
</dbReference>
<dbReference type="STRING" id="208445.SAMN04489727_3995"/>
<dbReference type="InterPro" id="IPR020841">
    <property type="entry name" value="PKS_Beta-ketoAc_synthase_dom"/>
</dbReference>
<keyword evidence="8 12" id="KW-0808">Transferase</keyword>
<dbReference type="Gene3D" id="3.40.47.10">
    <property type="match status" value="1"/>
</dbReference>
<dbReference type="InterPro" id="IPR020802">
    <property type="entry name" value="TesA-like"/>
</dbReference>
<dbReference type="SMART" id="SM00825">
    <property type="entry name" value="PKS_KS"/>
    <property type="match status" value="1"/>
</dbReference>
<dbReference type="InterPro" id="IPR013968">
    <property type="entry name" value="PKS_KR"/>
</dbReference>
<dbReference type="InterPro" id="IPR016036">
    <property type="entry name" value="Malonyl_transacylase_ACP-bd"/>
</dbReference>
<sequence>MSDPLAVVGFACRYPGAPDADGFWRLLAEGRAALTRFGDADLAARGVPEALRRNPAYVPVGGLIDDQDRFDPAPFGLSGAEAELLDPQQRVFLETAWHALEHAGHAGGRDAGVVGTFAGAALSAYLATNLAHRFDPLGGADPAGSLQLHTGNVADYLPLRTAHRFGFTGPAIAVGATCATSLVAVHVAAQSLLAGECDTALAGGVSLRVPQGRGYLHVPDGPFSADGVTRPYSAAARGTVFTQGAGVVVLRRLADALASGDHVHAVLLGSAVANDGARRAGFTAPSAEGQARAIAEALAVAGVDPTEVSYVEGHGTGTVLGDPIEVQALRRVFGRAENPWCGLGSVKGSIGHADSAAGVAGLIKTVLALAHRTLPASLHATPVNPELGLDGSPFRIVTETEPWTSGGPRRAGVSSFGIGGTNCHVVLGEAPAPVESTQDERAQLVVVSAATADACRATASALADGLSGDLADVAHTLAVGRKEFPVRAAVAVAPGEDVAAALRAAPVTTPGSRAPRTVFGFPGGGAQYAGMAAGLHRDEPVFAEAVDELAAFFPAEVRAVLLDPACGAARDPGVGLPALFTASVAMARLLDSWGVRPDAVLGHSVGEYAAAVVAGVLTAADAARLVAARSRLMTGLDGGGMLAVPLGEAEVLALLARHPGLDLAAVNAADACAVSGARADVERLHAELAADGVRARWVGVDVAAHSRLVEPAMPALRAVAARLSPRPAELPLITTLPGSDPTDPEHWVRHLRGTVRFADALETALGEDAVLVQVGPGGMLASLAARRGPSVTTFPRPDEDGDGRAAALDALGRLWALGADVSPAAPHRPGRRRVPLPGYAFQRERYWVDPAPRVTDFASPGEPLQLPVWRQLAPLPAATPSVRVVGDGPWADAVRAASGDGEPVAVVVAPWGDAGASGDEMRRLAGVVVAYRELGDLPVLQLTVHGEAVTGTEAVDPVAAGVRGLPRVLGQETGVRWRTLDVTPEPDARAVLAEVADLLAGESAQELALRGGRRWLRQWEPWRPGPAGSLPAEPVVVVTGGLGNVGRALARRLLDAGPAHVVLASRTPRPVPGVQVEAVDVTDAAAVATLVDRVIEEHGRIDLLVHAPVVVELATLSEVDEETALRSLAPKVAGVLALRSAVEGKPVRTVLLMSSAAGTIGGFGLGAYVAASRFVDGFAHAMHGSATRWLAVDWDRWRFGTEAERESAAELTMRHALDSADALEALLRLAAVDSPAQVAVSPAELNSRSRALAGRTIRASAGGAAVANAAERLVAQVWSEALGQEVTGREDDFFALGGHSLLATRVLARLRDDHGVSLRLRDLLARPTVAGLAELVAAAGGGDAVAERRGEVVPVDGGPFPLTRVQHAYWVGRSAEYGLGEVACHFYLEHQAPGLDVERYERAWNRVIARHEMLRSVVTADGENLVLPEVPVYRVPVHDVTEAGLAELRERLSRRVADPGRWPLVEAHVARLPGGDQRVLLSVDVLVCDSASYLIVDRELRALYADPDAELPTPATTFAECVAALEQRRGSAEHRRAAEYWRARDLPPAPPLPVRDTGERPRFGRRRAILAADRWAGLRDRAAAAGVTPTAVLLAAYSDVLAGWAGSDHFCLTLTVFDRPAALDGVVGEFSSLLLFEADRRGLSGFAARAAAAQARLFDDLDHSAFSGLEVLAEQARRTGRQRNVPVVFTGMLGLDRMGGEPHDTEWLGPVVHGVSQTPQVWLDHQAYERHGELILQWDVAETSLDAAEADRAFASYVAWLEKLAETDWATAEPGPLPAAAPSAPMWRSVRSTQPTPHWGASAAETEADPVLQALAGIWGELLDLDPATIDPETSFLAAGGDSLLAVRMASFIRQRLTVVLAPAEIRAEATLAELAAVVRVRAADGPAPRALATRVQRRRDAAEPFGLLPLQQAYFVGQQGGWELSYDSAHVCTDVALSEVDAERAPAALADALRRVTAHQPMLRARILPDGTQRLQPDAEIRLDVVDLRDGPEGELLAVRDRMGTHGPDPLTGPGLQMCLVLLPGRRGRLFTSFSLLVMDGWSAAVFERELLTYVAEPNTVLPPLLVDFGDYATALAEIRAGDEWAADRDWWWQRLHTLPAAPDVPLRTEPRAVSAHLMAAREARLPEWEALRAECARRELTPTAVLLAAYAVALAQAAGQSRFLLNSLQANRLPLHPDVDRTIGAFSSTALLGIDLGDGGAFTGLARGVHGELARSLAHNLVSGVEVARELARRRGSTRPVAPFVFQSTLGMAAAVGGERPETAGPLGRIDVSDYVQHIRTPQVYFELRVFELAGELVLNVAVVEDLFGADLVDRVFHDVVTRVRDLAAGRGWDEHVGLSGAAAVAAVETRGGREGGTPSGETEQAIARLWTDLLGLSSVDRSDDFFALGGDSLLAVRMLGRLPGPAVPPREFLTDPTVAGLARVLRADDAVAVPLKPGTGTPLFLLHPSGGDVLCYTELARRLEAPNPVVALTDPGLVDGVGPADIPEMVRRYRRVVRRHQPHGPYLIGGWSMGGTVSHELARALRADGEEVALLLMIDANSPERIVALEGLDAEESDEETRRRYLRSVESFLGFDYGDGLDADTLRRRLEADGLTVGERRFAVFARHLRALAGHHAGPLDETVPVLLLRAGVVSPRNSRIGMGVDDSFDEPALGWRPYVEGELTVEEVGAHHYTILHDPAVATVAARISAALEKTGL</sequence>
<reference evidence="13" key="1">
    <citation type="submission" date="2016-10" db="EMBL/GenBank/DDBJ databases">
        <authorList>
            <person name="Varghese N."/>
            <person name="Submissions S."/>
        </authorList>
    </citation>
    <scope>NUCLEOTIDE SEQUENCE [LARGE SCALE GENOMIC DNA]</scope>
    <source>
        <strain evidence="13">DSM 44544</strain>
    </source>
</reference>
<dbReference type="InterPro" id="IPR014030">
    <property type="entry name" value="Ketoacyl_synth_N"/>
</dbReference>
<evidence type="ECO:0000256" key="9">
    <source>
        <dbReference type="ARBA" id="ARBA00033440"/>
    </source>
</evidence>
<evidence type="ECO:0000256" key="7">
    <source>
        <dbReference type="ARBA" id="ARBA00022598"/>
    </source>
</evidence>
<dbReference type="InterPro" id="IPR036736">
    <property type="entry name" value="ACP-like_sf"/>
</dbReference>
<dbReference type="InterPro" id="IPR009081">
    <property type="entry name" value="PP-bd_ACP"/>
</dbReference>
<evidence type="ECO:0000256" key="2">
    <source>
        <dbReference type="ARBA" id="ARBA00005102"/>
    </source>
</evidence>
<dbReference type="SMART" id="SM00823">
    <property type="entry name" value="PKS_PP"/>
    <property type="match status" value="2"/>
</dbReference>
<protein>
    <recommendedName>
        <fullName evidence="4">Phenyloxazoline synthase MbtB</fullName>
    </recommendedName>
    <alternativeName>
        <fullName evidence="9">Mycobactin synthetase protein B</fullName>
    </alternativeName>
</protein>
<dbReference type="SUPFAM" id="SSF51735">
    <property type="entry name" value="NAD(P)-binding Rossmann-fold domains"/>
    <property type="match status" value="2"/>
</dbReference>
<dbReference type="InterPro" id="IPR016039">
    <property type="entry name" value="Thiolase-like"/>
</dbReference>
<dbReference type="SUPFAM" id="SSF52151">
    <property type="entry name" value="FabD/lysophospholipase-like"/>
    <property type="match status" value="1"/>
</dbReference>
<dbReference type="InterPro" id="IPR036291">
    <property type="entry name" value="NAD(P)-bd_dom_sf"/>
</dbReference>